<sequence length="204" mass="22214">MNHPQPHFNPNNGTPPPAPGGPPPNQPPFDQQQPHQPPFNQPPPGQHPPSQIPPHQPPANQPPQGWYGPPPPQQPGLPHYPRPAGTAADARQQRRKRTGLKITLLTLGVLVVLGAGGITLYANTAGAERVFDPRAVEKATERILTEEYAYRNVKQVSCPAGKRVKPEASFSCTVDLGGGRVLRAPILVVDTEGNYRVRELHYPR</sequence>
<keyword evidence="2" id="KW-1133">Transmembrane helix</keyword>
<dbReference type="OrthoDB" id="3625154at2"/>
<name>A0A1G9CAI8_ACTMZ</name>
<dbReference type="AlphaFoldDB" id="A0A1G9CAI8"/>
<feature type="domain" description="DUF4333" evidence="3">
    <location>
        <begin position="124"/>
        <end position="193"/>
    </location>
</feature>
<feature type="compositionally biased region" description="Pro residues" evidence="1">
    <location>
        <begin position="13"/>
        <end position="27"/>
    </location>
</feature>
<gene>
    <name evidence="4" type="ORF">SAMN04487820_108199</name>
</gene>
<dbReference type="EMBL" id="FNFM01000008">
    <property type="protein sequence ID" value="SDK48405.1"/>
    <property type="molecule type" value="Genomic_DNA"/>
</dbReference>
<feature type="compositionally biased region" description="Pro residues" evidence="1">
    <location>
        <begin position="35"/>
        <end position="61"/>
    </location>
</feature>
<dbReference type="InterPro" id="IPR025637">
    <property type="entry name" value="DUF4333"/>
</dbReference>
<evidence type="ECO:0000256" key="1">
    <source>
        <dbReference type="SAM" id="MobiDB-lite"/>
    </source>
</evidence>
<dbReference type="Proteomes" id="UP000199213">
    <property type="component" value="Unassembled WGS sequence"/>
</dbReference>
<keyword evidence="5" id="KW-1185">Reference proteome</keyword>
<keyword evidence="2" id="KW-0812">Transmembrane</keyword>
<evidence type="ECO:0000259" key="3">
    <source>
        <dbReference type="Pfam" id="PF14230"/>
    </source>
</evidence>
<dbReference type="Pfam" id="PF14230">
    <property type="entry name" value="DUF4333"/>
    <property type="match status" value="1"/>
</dbReference>
<reference evidence="5" key="1">
    <citation type="submission" date="2016-10" db="EMBL/GenBank/DDBJ databases">
        <authorList>
            <person name="Varghese N."/>
            <person name="Submissions S."/>
        </authorList>
    </citation>
    <scope>NUCLEOTIDE SEQUENCE [LARGE SCALE GENOMIC DNA]</scope>
    <source>
        <strain evidence="5">DSM 45460</strain>
    </source>
</reference>
<accession>A0A1G9CAI8</accession>
<feature type="compositionally biased region" description="Pro residues" evidence="1">
    <location>
        <begin position="68"/>
        <end position="81"/>
    </location>
</feature>
<dbReference type="SUPFAM" id="SSF81995">
    <property type="entry name" value="beta-sandwich domain of Sec23/24"/>
    <property type="match status" value="1"/>
</dbReference>
<keyword evidence="2" id="KW-0472">Membrane</keyword>
<protein>
    <recommendedName>
        <fullName evidence="3">DUF4333 domain-containing protein</fullName>
    </recommendedName>
</protein>
<dbReference type="RefSeq" id="WP_092629054.1">
    <property type="nucleotide sequence ID" value="NZ_FNFM01000008.1"/>
</dbReference>
<organism evidence="4 5">
    <name type="scientific">Actinopolyspora mzabensis</name>
    <dbReference type="NCBI Taxonomy" id="995066"/>
    <lineage>
        <taxon>Bacteria</taxon>
        <taxon>Bacillati</taxon>
        <taxon>Actinomycetota</taxon>
        <taxon>Actinomycetes</taxon>
        <taxon>Actinopolysporales</taxon>
        <taxon>Actinopolysporaceae</taxon>
        <taxon>Actinopolyspora</taxon>
    </lineage>
</organism>
<proteinExistence type="predicted"/>
<evidence type="ECO:0000256" key="2">
    <source>
        <dbReference type="SAM" id="Phobius"/>
    </source>
</evidence>
<feature type="region of interest" description="Disordered" evidence="1">
    <location>
        <begin position="1"/>
        <end position="94"/>
    </location>
</feature>
<evidence type="ECO:0000313" key="5">
    <source>
        <dbReference type="Proteomes" id="UP000199213"/>
    </source>
</evidence>
<feature type="transmembrane region" description="Helical" evidence="2">
    <location>
        <begin position="102"/>
        <end position="122"/>
    </location>
</feature>
<evidence type="ECO:0000313" key="4">
    <source>
        <dbReference type="EMBL" id="SDK48405.1"/>
    </source>
</evidence>